<dbReference type="RefSeq" id="WP_109683312.1">
    <property type="nucleotide sequence ID" value="NZ_QGGP01000009.1"/>
</dbReference>
<gene>
    <name evidence="2" type="ORF">LX78_02729</name>
</gene>
<feature type="signal peptide" evidence="1">
    <location>
        <begin position="1"/>
        <end position="25"/>
    </location>
</feature>
<name>A0A316DI91_9FLAO</name>
<dbReference type="Proteomes" id="UP000245430">
    <property type="component" value="Unassembled WGS sequence"/>
</dbReference>
<evidence type="ECO:0000313" key="2">
    <source>
        <dbReference type="EMBL" id="PWK17396.1"/>
    </source>
</evidence>
<feature type="chain" id="PRO_5016325285" evidence="1">
    <location>
        <begin position="26"/>
        <end position="246"/>
    </location>
</feature>
<dbReference type="EMBL" id="QGGP01000009">
    <property type="protein sequence ID" value="PWK17396.1"/>
    <property type="molecule type" value="Genomic_DNA"/>
</dbReference>
<sequence length="246" mass="26313">MKKIYSIFKLQIFALLILTSTALSAQVGIGTTSPNADALLDIDASTNVGGLLLPRVSLTQTTNFAPLTAHVQGMSVYNTATANDVTPGQYYNDGTKWVRVEESTLIDSISLNSDLILNSVNFSNISGMLLTFTAKKTSVLVTLTASGIGYTNSLGTIELRVRNTTDNYILGGTNTKIQSLYDTFLSSYSVTTWSCSFSKLMTGLTVGNTYSLRVQSSANAIYGTRGAAIYPISAPDTNHLTLSVTQ</sequence>
<reference evidence="2 3" key="1">
    <citation type="submission" date="2018-05" db="EMBL/GenBank/DDBJ databases">
        <title>Genomic Encyclopedia of Archaeal and Bacterial Type Strains, Phase II (KMG-II): from individual species to whole genera.</title>
        <authorList>
            <person name="Goeker M."/>
        </authorList>
    </citation>
    <scope>NUCLEOTIDE SEQUENCE [LARGE SCALE GENOMIC DNA]</scope>
    <source>
        <strain evidence="2 3">DSM 22637</strain>
    </source>
</reference>
<dbReference type="OrthoDB" id="1248938at2"/>
<comment type="caution">
    <text evidence="2">The sequence shown here is derived from an EMBL/GenBank/DDBJ whole genome shotgun (WGS) entry which is preliminary data.</text>
</comment>
<proteinExistence type="predicted"/>
<keyword evidence="1" id="KW-0732">Signal</keyword>
<organism evidence="2 3">
    <name type="scientific">Xanthomarina spongicola</name>
    <dbReference type="NCBI Taxonomy" id="570520"/>
    <lineage>
        <taxon>Bacteria</taxon>
        <taxon>Pseudomonadati</taxon>
        <taxon>Bacteroidota</taxon>
        <taxon>Flavobacteriia</taxon>
        <taxon>Flavobacteriales</taxon>
        <taxon>Flavobacteriaceae</taxon>
        <taxon>Xanthomarina</taxon>
    </lineage>
</organism>
<accession>A0A316DI91</accession>
<evidence type="ECO:0000313" key="3">
    <source>
        <dbReference type="Proteomes" id="UP000245430"/>
    </source>
</evidence>
<evidence type="ECO:0000256" key="1">
    <source>
        <dbReference type="SAM" id="SignalP"/>
    </source>
</evidence>
<keyword evidence="3" id="KW-1185">Reference proteome</keyword>
<protein>
    <submittedName>
        <fullName evidence="2">Uncharacterized protein</fullName>
    </submittedName>
</protein>
<dbReference type="AlphaFoldDB" id="A0A316DI91"/>